<dbReference type="GO" id="GO:0003723">
    <property type="term" value="F:RNA binding"/>
    <property type="evidence" value="ECO:0007669"/>
    <property type="project" value="InterPro"/>
</dbReference>
<comment type="function">
    <text evidence="4">Responsible for synthesis of pseudouridine from uracil-13 in transfer RNAs.</text>
</comment>
<dbReference type="PROSITE" id="PS50984">
    <property type="entry name" value="TRUD"/>
    <property type="match status" value="1"/>
</dbReference>
<feature type="domain" description="TRUD" evidence="5">
    <location>
        <begin position="156"/>
        <end position="312"/>
    </location>
</feature>
<sequence length="349" mass="38914">MKLSTSHWHYLYGEPTAIALFKQHAEDFVVVEDLGYPLSGDGEHQFILVEKVNANTAFVAEALAKYTGLPLRSVTYAGRKDKYALTRQWFGLHAPGKADFDFSGFTLPGVQVLSQTRHNKKLKTGQLRGNRFTITLRETKDSDALIERLITVRDNGVPNYFGEQRFGVVRADENVERQEGGNLILAARMVEGETIRNRNKRSMALSALRSHLFNSQLSARIEKSCFDQVLPGDALILKGSNSFFINDGSDHTVQQRYQTKDLSPSAAMWGAGKQATTADALALENEVVSAFQPVADFLAKAGLKQERRSIKIWPENLEWEQQGDTFTVCFSLPSGCFATSVIRECVITD</sequence>
<dbReference type="GO" id="GO:0160150">
    <property type="term" value="F:tRNA pseudouridine(13) synthase activity"/>
    <property type="evidence" value="ECO:0007669"/>
    <property type="project" value="UniProtKB-EC"/>
</dbReference>
<dbReference type="GO" id="GO:0031119">
    <property type="term" value="P:tRNA pseudouridine synthesis"/>
    <property type="evidence" value="ECO:0007669"/>
    <property type="project" value="UniProtKB-UniRule"/>
</dbReference>
<dbReference type="Pfam" id="PF01142">
    <property type="entry name" value="TruD"/>
    <property type="match status" value="2"/>
</dbReference>
<dbReference type="GO" id="GO:0005829">
    <property type="term" value="C:cytosol"/>
    <property type="evidence" value="ECO:0007669"/>
    <property type="project" value="TreeGrafter"/>
</dbReference>
<dbReference type="KEGG" id="salk:FBQ74_14765"/>
<dbReference type="InterPro" id="IPR042214">
    <property type="entry name" value="TruD_catalytic"/>
</dbReference>
<dbReference type="Gene3D" id="3.30.2340.10">
    <property type="entry name" value="TruD, insertion domain"/>
    <property type="match status" value="1"/>
</dbReference>
<dbReference type="PROSITE" id="PS01268">
    <property type="entry name" value="UPF0024"/>
    <property type="match status" value="1"/>
</dbReference>
<dbReference type="OrthoDB" id="1550679at2"/>
<comment type="catalytic activity">
    <reaction evidence="4">
        <text>uridine(13) in tRNA = pseudouridine(13) in tRNA</text>
        <dbReference type="Rhea" id="RHEA:42540"/>
        <dbReference type="Rhea" id="RHEA-COMP:10105"/>
        <dbReference type="Rhea" id="RHEA-COMP:10106"/>
        <dbReference type="ChEBI" id="CHEBI:65314"/>
        <dbReference type="ChEBI" id="CHEBI:65315"/>
        <dbReference type="EC" id="5.4.99.27"/>
    </reaction>
</comment>
<dbReference type="RefSeq" id="WP_139757388.1">
    <property type="nucleotide sequence ID" value="NZ_CP039852.1"/>
</dbReference>
<dbReference type="InterPro" id="IPR011760">
    <property type="entry name" value="PsdUridine_synth_TruD_insert"/>
</dbReference>
<evidence type="ECO:0000256" key="4">
    <source>
        <dbReference type="HAMAP-Rule" id="MF_01082"/>
    </source>
</evidence>
<dbReference type="InterPro" id="IPR050170">
    <property type="entry name" value="TruD_pseudoU_synthase"/>
</dbReference>
<gene>
    <name evidence="4 6" type="primary">truD</name>
    <name evidence="6" type="ORF">FBQ74_14765</name>
</gene>
<evidence type="ECO:0000259" key="5">
    <source>
        <dbReference type="PROSITE" id="PS50984"/>
    </source>
</evidence>
<dbReference type="EC" id="5.4.99.27" evidence="4"/>
<keyword evidence="3 4" id="KW-0413">Isomerase</keyword>
<protein>
    <recommendedName>
        <fullName evidence="4">tRNA pseudouridine synthase D</fullName>
        <ecNumber evidence="4">5.4.99.27</ecNumber>
    </recommendedName>
    <alternativeName>
        <fullName evidence="4">tRNA pseudouridine(13) synthase</fullName>
    </alternativeName>
    <alternativeName>
        <fullName evidence="4">tRNA pseudouridylate synthase D</fullName>
    </alternativeName>
    <alternativeName>
        <fullName evidence="4">tRNA-uridine isomerase D</fullName>
    </alternativeName>
</protein>
<comment type="similarity">
    <text evidence="1 4">Belongs to the pseudouridine synthase TruD family.</text>
</comment>
<keyword evidence="7" id="KW-1185">Reference proteome</keyword>
<dbReference type="InterPro" id="IPR020103">
    <property type="entry name" value="PsdUridine_synth_cat_dom_sf"/>
</dbReference>
<dbReference type="InterPro" id="IPR001656">
    <property type="entry name" value="PsdUridine_synth_TruD"/>
</dbReference>
<dbReference type="PANTHER" id="PTHR47811">
    <property type="entry name" value="TRNA PSEUDOURIDINE SYNTHASE D"/>
    <property type="match status" value="1"/>
</dbReference>
<dbReference type="InterPro" id="IPR043165">
    <property type="entry name" value="TruD_insert_sf"/>
</dbReference>
<proteinExistence type="inferred from homology"/>
<evidence type="ECO:0000313" key="6">
    <source>
        <dbReference type="EMBL" id="QCZ94651.1"/>
    </source>
</evidence>
<dbReference type="AlphaFoldDB" id="A0A5B7YG64"/>
<evidence type="ECO:0000256" key="3">
    <source>
        <dbReference type="ARBA" id="ARBA00023235"/>
    </source>
</evidence>
<dbReference type="NCBIfam" id="TIGR00094">
    <property type="entry name" value="tRNA_TruD_broad"/>
    <property type="match status" value="1"/>
</dbReference>
<dbReference type="InterPro" id="IPR020119">
    <property type="entry name" value="PsdUridine_synth_TruD_CS"/>
</dbReference>
<evidence type="ECO:0000256" key="2">
    <source>
        <dbReference type="ARBA" id="ARBA00022694"/>
    </source>
</evidence>
<organism evidence="6 7">
    <name type="scientific">Salinimonas iocasae</name>
    <dbReference type="NCBI Taxonomy" id="2572577"/>
    <lineage>
        <taxon>Bacteria</taxon>
        <taxon>Pseudomonadati</taxon>
        <taxon>Pseudomonadota</taxon>
        <taxon>Gammaproteobacteria</taxon>
        <taxon>Alteromonadales</taxon>
        <taxon>Alteromonadaceae</taxon>
        <taxon>Alteromonas/Salinimonas group</taxon>
        <taxon>Salinimonas</taxon>
    </lineage>
</organism>
<keyword evidence="2 4" id="KW-0819">tRNA processing</keyword>
<dbReference type="EMBL" id="CP039852">
    <property type="protein sequence ID" value="QCZ94651.1"/>
    <property type="molecule type" value="Genomic_DNA"/>
</dbReference>
<dbReference type="Gene3D" id="3.30.2350.20">
    <property type="entry name" value="TruD, catalytic domain"/>
    <property type="match status" value="1"/>
</dbReference>
<reference evidence="6 7" key="1">
    <citation type="submission" date="2019-04" db="EMBL/GenBank/DDBJ databases">
        <title>Salinimonas iocasae sp. nov., a halophilic bacterium isolated from the outer tube casing of tubeworms in Okinawa Trough.</title>
        <authorList>
            <person name="Zhang H."/>
            <person name="Wang H."/>
            <person name="Li C."/>
        </authorList>
    </citation>
    <scope>NUCLEOTIDE SEQUENCE [LARGE SCALE GENOMIC DNA]</scope>
    <source>
        <strain evidence="6 7">KX18D6</strain>
    </source>
</reference>
<name>A0A5B7YG64_9ALTE</name>
<dbReference type="PANTHER" id="PTHR47811:SF1">
    <property type="entry name" value="TRNA PSEUDOURIDINE SYNTHASE D"/>
    <property type="match status" value="1"/>
</dbReference>
<accession>A0A5B7YG64</accession>
<dbReference type="Proteomes" id="UP000304912">
    <property type="component" value="Chromosome"/>
</dbReference>
<dbReference type="CDD" id="cd02575">
    <property type="entry name" value="PseudoU_synth_EcTruD"/>
    <property type="match status" value="1"/>
</dbReference>
<feature type="active site" description="Nucleophile" evidence="4">
    <location>
        <position position="81"/>
    </location>
</feature>
<dbReference type="SUPFAM" id="SSF55120">
    <property type="entry name" value="Pseudouridine synthase"/>
    <property type="match status" value="1"/>
</dbReference>
<dbReference type="HAMAP" id="MF_01082">
    <property type="entry name" value="TruD"/>
    <property type="match status" value="1"/>
</dbReference>
<evidence type="ECO:0000256" key="1">
    <source>
        <dbReference type="ARBA" id="ARBA00007953"/>
    </source>
</evidence>
<evidence type="ECO:0000313" key="7">
    <source>
        <dbReference type="Proteomes" id="UP000304912"/>
    </source>
</evidence>